<gene>
    <name evidence="1" type="ORF">VP1G_11472</name>
</gene>
<evidence type="ECO:0000313" key="1">
    <source>
        <dbReference type="EMBL" id="KUI62962.1"/>
    </source>
</evidence>
<protein>
    <submittedName>
        <fullName evidence="1">Uncharacterized protein</fullName>
    </submittedName>
</protein>
<name>A0A194VG22_CYTMA</name>
<proteinExistence type="predicted"/>
<evidence type="ECO:0000313" key="2">
    <source>
        <dbReference type="Proteomes" id="UP000078576"/>
    </source>
</evidence>
<dbReference type="AlphaFoldDB" id="A0A194VG22"/>
<organism evidence="1 2">
    <name type="scientific">Cytospora mali</name>
    <name type="common">Apple Valsa canker fungus</name>
    <name type="synonym">Valsa mali</name>
    <dbReference type="NCBI Taxonomy" id="578113"/>
    <lineage>
        <taxon>Eukaryota</taxon>
        <taxon>Fungi</taxon>
        <taxon>Dikarya</taxon>
        <taxon>Ascomycota</taxon>
        <taxon>Pezizomycotina</taxon>
        <taxon>Sordariomycetes</taxon>
        <taxon>Sordariomycetidae</taxon>
        <taxon>Diaporthales</taxon>
        <taxon>Cytosporaceae</taxon>
        <taxon>Cytospora</taxon>
    </lineage>
</organism>
<dbReference type="EMBL" id="KN714847">
    <property type="protein sequence ID" value="KUI62962.1"/>
    <property type="molecule type" value="Genomic_DNA"/>
</dbReference>
<sequence>MDGVPPAPSALTGEQFGQDWQPILIALQGRTRGDSNSWMTSSIASGVTTTQVSAAWPESCASSAPRLATSSRRARTGTWFKYALASWSAASGWRRQISQCRELACPSRRSDEGCHDLLRIPQIPLCHDGALNQKFSRTPNGHELVMVVGTNNPVPGREQAIQDIMKDETVVWLGP</sequence>
<reference evidence="2" key="1">
    <citation type="submission" date="2014-12" db="EMBL/GenBank/DDBJ databases">
        <title>Genome Sequence of Valsa Canker Pathogens Uncovers a Specific Adaption of Colonization on Woody Bark.</title>
        <authorList>
            <person name="Yin Z."/>
            <person name="Liu H."/>
            <person name="Gao X."/>
            <person name="Li Z."/>
            <person name="Song N."/>
            <person name="Ke X."/>
            <person name="Dai Q."/>
            <person name="Wu Y."/>
            <person name="Sun Y."/>
            <person name="Xu J.-R."/>
            <person name="Kang Z.K."/>
            <person name="Wang L."/>
            <person name="Huang L."/>
        </authorList>
    </citation>
    <scope>NUCLEOTIDE SEQUENCE [LARGE SCALE GENOMIC DNA]</scope>
    <source>
        <strain evidence="2">SXYL134</strain>
    </source>
</reference>
<keyword evidence="2" id="KW-1185">Reference proteome</keyword>
<dbReference type="Proteomes" id="UP000078576">
    <property type="component" value="Unassembled WGS sequence"/>
</dbReference>
<accession>A0A194VG22</accession>